<name>A0A3Q2Y7I8_HIPCM</name>
<keyword evidence="10" id="KW-1185">Reference proteome</keyword>
<reference evidence="9" key="2">
    <citation type="submission" date="2025-09" db="UniProtKB">
        <authorList>
            <consortium name="Ensembl"/>
        </authorList>
    </citation>
    <scope>IDENTIFICATION</scope>
</reference>
<dbReference type="STRING" id="109280.ENSHCOP00000013679"/>
<dbReference type="PRINTS" id="PR00131">
    <property type="entry name" value="GLHYDRLASE1"/>
</dbReference>
<dbReference type="Proteomes" id="UP000264820">
    <property type="component" value="Unplaced"/>
</dbReference>
<keyword evidence="4 8" id="KW-0378">Hydrolase</keyword>
<dbReference type="InterPro" id="IPR017853">
    <property type="entry name" value="GH"/>
</dbReference>
<evidence type="ECO:0000313" key="10">
    <source>
        <dbReference type="Proteomes" id="UP000264820"/>
    </source>
</evidence>
<comment type="subunit">
    <text evidence="2">Homodimer.</text>
</comment>
<dbReference type="Pfam" id="PF00232">
    <property type="entry name" value="Glyco_hydro_1"/>
    <property type="match status" value="4"/>
</dbReference>
<dbReference type="PROSITE" id="PS00572">
    <property type="entry name" value="GLYCOSYL_HYDROL_F1_1"/>
    <property type="match status" value="1"/>
</dbReference>
<dbReference type="InterPro" id="IPR033132">
    <property type="entry name" value="GH_1_N_CS"/>
</dbReference>
<dbReference type="PANTHER" id="PTHR10353:SF36">
    <property type="entry name" value="LP05116P"/>
    <property type="match status" value="1"/>
</dbReference>
<dbReference type="PROSITE" id="PS00653">
    <property type="entry name" value="GLYCOSYL_HYDROL_F1_2"/>
    <property type="match status" value="1"/>
</dbReference>
<evidence type="ECO:0000256" key="5">
    <source>
        <dbReference type="ARBA" id="ARBA00023180"/>
    </source>
</evidence>
<organism evidence="9 10">
    <name type="scientific">Hippocampus comes</name>
    <name type="common">Tiger tail seahorse</name>
    <dbReference type="NCBI Taxonomy" id="109280"/>
    <lineage>
        <taxon>Eukaryota</taxon>
        <taxon>Metazoa</taxon>
        <taxon>Chordata</taxon>
        <taxon>Craniata</taxon>
        <taxon>Vertebrata</taxon>
        <taxon>Euteleostomi</taxon>
        <taxon>Actinopterygii</taxon>
        <taxon>Neopterygii</taxon>
        <taxon>Teleostei</taxon>
        <taxon>Neoteleostei</taxon>
        <taxon>Acanthomorphata</taxon>
        <taxon>Syngnathiaria</taxon>
        <taxon>Syngnathiformes</taxon>
        <taxon>Syngnathoidei</taxon>
        <taxon>Syngnathidae</taxon>
        <taxon>Hippocampus</taxon>
    </lineage>
</organism>
<dbReference type="Ensembl" id="ENSHCOT00000021112.1">
    <property type="protein sequence ID" value="ENSHCOP00000013679.1"/>
    <property type="gene ID" value="ENSHCOG00000017127.1"/>
</dbReference>
<evidence type="ECO:0000256" key="6">
    <source>
        <dbReference type="ARBA" id="ARBA00023295"/>
    </source>
</evidence>
<evidence type="ECO:0000256" key="2">
    <source>
        <dbReference type="ARBA" id="ARBA00011738"/>
    </source>
</evidence>
<dbReference type="InterPro" id="IPR018120">
    <property type="entry name" value="Glyco_hydro_1_AS"/>
</dbReference>
<reference evidence="9" key="1">
    <citation type="submission" date="2025-08" db="UniProtKB">
        <authorList>
            <consortium name="Ensembl"/>
        </authorList>
    </citation>
    <scope>IDENTIFICATION</scope>
</reference>
<sequence>MDGFEGRQGYSQRFGLHYVNFEDPDRPRTPKQSAYFYSQVIKQNGFALSLPDGLDVRPTQFKPPSKALPPSEVPSKSKVTWERFSHQSKFHRQTYHYGTFPRNFTWGVSSSAYQIEGAWNADGKGTSIWDVFAHKPGSVPGNANGDVACDSYHRLQEDLYMLRALEVKSYRFSLSWSRIFPTGLRSSLNQKGVDFYNRVIDELLVNGITPMVTLYHWDLPQELQNFGGWENSSMTDIFADFSDFCFSTFGDRVKFWLTFNQPHTIAWSGYGLGRIPPNVRQPGSAPYRVAHNLIKAHAKAYRIYDEKYRKSQDGLVSLALGSDWVEPKDVNVLREVVAADRAMQFQLGWFAHPIFKNGDYPDAMKWQVGNKSELQGLAESRLPEFTEEERKSIRGTADVFCFNHFTTKTVSHATARAVAWGLRRLLNWVQAEYGDPEIYITDNGVATDSKTKWDDAARVFYFKTYIDEALKAYDLDGVKLRGYTAASLMDSFEWLDGFKVGFGLHHVDFQDLNRPRTPKYSAHFYHRVIKDNGFPTPEDEKILYGNFAKNFIWTICRTNVWVFAHTPLRVFNDDNGDVACDSYNKIDEDVSMLRQLKVTHYRFSISWPRVLPDGTTDYINEAGLSYYSRLVDALLDANIQPHVTLYHWDLPQALQDIGGWENETIVLKFRDYANLIFRRLGHKVKFWITINEPFRPGTLPYIVGHHLLKAHAEAWHLYDDEYRSKQGGIISITINSDWSEPRNPYKQEDVDAARRVVQFYIGWFAHPIFKGDYSDMMKTIIRKRSLEAGLLPEFTAKEVERIKGTYDYFGFNHYTTVLAFPVDFGNLQGAGTIADRTWLDSGSSWLKVSPFGFRRILNFIKEEYGNPPIIITENGISERGPVDLNDLHRSHYYEKYINQLLKAYVLDGVDIRGYTAWSLMDNLEWATGFSERFGLFYVNHSDPKLPRVAKTSVATYATVIACNGFPDPATGPHECLNHEVEGAFDCRPGNCRIRIGNSALTPRVFGTAGSIPVCVVY</sequence>
<dbReference type="EC" id="3.2.1.21" evidence="3"/>
<keyword evidence="5" id="KW-0325">Glycoprotein</keyword>
<evidence type="ECO:0000256" key="1">
    <source>
        <dbReference type="ARBA" id="ARBA00010838"/>
    </source>
</evidence>
<keyword evidence="6 8" id="KW-0326">Glycosidase</keyword>
<dbReference type="AlphaFoldDB" id="A0A3Q2Y7I8"/>
<dbReference type="FunFam" id="3.20.20.80:FF:000013">
    <property type="entry name" value="lactase-phlorizin hydrolase"/>
    <property type="match status" value="2"/>
</dbReference>
<dbReference type="GO" id="GO:0005975">
    <property type="term" value="P:carbohydrate metabolic process"/>
    <property type="evidence" value="ECO:0007669"/>
    <property type="project" value="InterPro"/>
</dbReference>
<proteinExistence type="inferred from homology"/>
<dbReference type="PANTHER" id="PTHR10353">
    <property type="entry name" value="GLYCOSYL HYDROLASE"/>
    <property type="match status" value="1"/>
</dbReference>
<evidence type="ECO:0000256" key="4">
    <source>
        <dbReference type="ARBA" id="ARBA00022801"/>
    </source>
</evidence>
<evidence type="ECO:0000256" key="7">
    <source>
        <dbReference type="PROSITE-ProRule" id="PRU10055"/>
    </source>
</evidence>
<evidence type="ECO:0000256" key="8">
    <source>
        <dbReference type="RuleBase" id="RU004468"/>
    </source>
</evidence>
<comment type="similarity">
    <text evidence="1">Belongs to the glycosyl hydrolase 1 family.</text>
</comment>
<evidence type="ECO:0000313" key="9">
    <source>
        <dbReference type="Ensembl" id="ENSHCOP00000013679.1"/>
    </source>
</evidence>
<dbReference type="Gene3D" id="3.20.20.80">
    <property type="entry name" value="Glycosidases"/>
    <property type="match status" value="3"/>
</dbReference>
<feature type="active site" description="Nucleophile" evidence="7">
    <location>
        <position position="873"/>
    </location>
</feature>
<accession>A0A3Q2Y7I8</accession>
<dbReference type="GO" id="GO:0004553">
    <property type="term" value="F:hydrolase activity, hydrolyzing O-glycosyl compounds"/>
    <property type="evidence" value="ECO:0007669"/>
    <property type="project" value="InterPro"/>
</dbReference>
<dbReference type="InterPro" id="IPR001360">
    <property type="entry name" value="Glyco_hydro_1"/>
</dbReference>
<dbReference type="SUPFAM" id="SSF51445">
    <property type="entry name" value="(Trans)glycosidases"/>
    <property type="match status" value="3"/>
</dbReference>
<protein>
    <recommendedName>
        <fullName evidence="3">beta-glucosidase</fullName>
        <ecNumber evidence="3">3.2.1.21</ecNumber>
    </recommendedName>
</protein>
<dbReference type="GeneTree" id="ENSGT00940000155324"/>
<evidence type="ECO:0000256" key="3">
    <source>
        <dbReference type="ARBA" id="ARBA00012744"/>
    </source>
</evidence>